<sequence length="67" mass="6762">MQFKILTIASFLAVAIAAPAVQSSGEIVVRAPLPAVLSESAAMSNANGEVIPFSSTGVHQPLKAAGK</sequence>
<dbReference type="VEuPathDB" id="FungiDB:GMDG_08517"/>
<dbReference type="OrthoDB" id="4835952at2759"/>
<proteinExistence type="predicted"/>
<reference evidence="2" key="1">
    <citation type="submission" date="2016-03" db="EMBL/GenBank/DDBJ databases">
        <title>Updated assembly of Pseudogymnoascus destructans, the fungus causing white-nose syndrome of bats.</title>
        <authorList>
            <person name="Palmer J.M."/>
            <person name="Drees K.P."/>
            <person name="Foster J.T."/>
            <person name="Lindner D.L."/>
        </authorList>
    </citation>
    <scope>NUCLEOTIDE SEQUENCE [LARGE SCALE GENOMIC DNA]</scope>
    <source>
        <strain evidence="2">20631-21</strain>
    </source>
</reference>
<gene>
    <name evidence="2" type="ORF">VC83_06056</name>
</gene>
<evidence type="ECO:0000313" key="2">
    <source>
        <dbReference type="EMBL" id="OAF58968.1"/>
    </source>
</evidence>
<feature type="signal peptide" evidence="1">
    <location>
        <begin position="1"/>
        <end position="17"/>
    </location>
</feature>
<name>A0A177AA10_9PEZI</name>
<protein>
    <submittedName>
        <fullName evidence="2">Uncharacterized protein</fullName>
    </submittedName>
</protein>
<feature type="chain" id="PRO_5008056459" evidence="1">
    <location>
        <begin position="18"/>
        <end position="67"/>
    </location>
</feature>
<organism evidence="2">
    <name type="scientific">Pseudogymnoascus destructans</name>
    <dbReference type="NCBI Taxonomy" id="655981"/>
    <lineage>
        <taxon>Eukaryota</taxon>
        <taxon>Fungi</taxon>
        <taxon>Dikarya</taxon>
        <taxon>Ascomycota</taxon>
        <taxon>Pezizomycotina</taxon>
        <taxon>Leotiomycetes</taxon>
        <taxon>Thelebolales</taxon>
        <taxon>Thelebolaceae</taxon>
        <taxon>Pseudogymnoascus</taxon>
    </lineage>
</organism>
<accession>A0A177AA10</accession>
<dbReference type="RefSeq" id="XP_024324252.1">
    <property type="nucleotide sequence ID" value="XM_024469662.1"/>
</dbReference>
<dbReference type="AlphaFoldDB" id="A0A177AA10"/>
<keyword evidence="1" id="KW-0732">Signal</keyword>
<dbReference type="GeneID" id="36289118"/>
<evidence type="ECO:0000256" key="1">
    <source>
        <dbReference type="SAM" id="SignalP"/>
    </source>
</evidence>
<dbReference type="EMBL" id="KV441395">
    <property type="protein sequence ID" value="OAF58968.1"/>
    <property type="molecule type" value="Genomic_DNA"/>
</dbReference>
<dbReference type="Proteomes" id="UP000077154">
    <property type="component" value="Unassembled WGS sequence"/>
</dbReference>